<dbReference type="Pfam" id="PF21761">
    <property type="entry name" value="RedAm-like_C"/>
    <property type="match status" value="1"/>
</dbReference>
<accession>A0A286DU72</accession>
<comment type="similarity">
    <text evidence="1">Belongs to the HIBADH-related family.</text>
</comment>
<protein>
    <submittedName>
        <fullName evidence="5">3-hydroxyisobutyrate dehydrogenase</fullName>
    </submittedName>
</protein>
<dbReference type="InterPro" id="IPR015815">
    <property type="entry name" value="HIBADH-related"/>
</dbReference>
<dbReference type="AlphaFoldDB" id="A0A286DU72"/>
<reference evidence="5 6" key="1">
    <citation type="submission" date="2017-09" db="EMBL/GenBank/DDBJ databases">
        <authorList>
            <person name="Ehlers B."/>
            <person name="Leendertz F.H."/>
        </authorList>
    </citation>
    <scope>NUCLEOTIDE SEQUENCE [LARGE SCALE GENOMIC DNA]</scope>
    <source>
        <strain evidence="5 6">CGMCC 4.7095</strain>
    </source>
</reference>
<dbReference type="InterPro" id="IPR013328">
    <property type="entry name" value="6PGD_dom2"/>
</dbReference>
<sequence length="298" mass="30856">MADKDRSPVTAIGLGLMGRALAATFLEAGHPTTVWNRTAGKADDLVARGAVVAPGPAEAVAAAELVVVCVTDNDVLHAVLDPVADQLRGRVVVNLSSGSSDQARANAAWAEKHGFDYLDGAIMAVPAGVGGPQAVFFHAGPEDVYRRHADALAVLGGGTTYLGADHGLAALYDVALLGVMYGLLSSFVQGAALLDTAGVKASEFLPWATAWVDTVKLFATDYAGQIDAGDRAYPANDATMEVNLGAIGHVLHESESQGVNAELPRFLHALMGRTVAGGHGAHSFASMFELFRGADRRA</sequence>
<feature type="domain" description="NADPH-dependent reductive aminase-like C-terminal" evidence="4">
    <location>
        <begin position="165"/>
        <end position="292"/>
    </location>
</feature>
<dbReference type="InterPro" id="IPR036291">
    <property type="entry name" value="NAD(P)-bd_dom_sf"/>
</dbReference>
<evidence type="ECO:0000313" key="6">
    <source>
        <dbReference type="Proteomes" id="UP000219072"/>
    </source>
</evidence>
<dbReference type="InterPro" id="IPR006115">
    <property type="entry name" value="6PGDH_NADP-bd"/>
</dbReference>
<feature type="domain" description="6-phosphogluconate dehydrogenase NADP-binding" evidence="3">
    <location>
        <begin position="9"/>
        <end position="163"/>
    </location>
</feature>
<keyword evidence="2" id="KW-0560">Oxidoreductase</keyword>
<dbReference type="OrthoDB" id="4029976at2"/>
<evidence type="ECO:0000256" key="2">
    <source>
        <dbReference type="ARBA" id="ARBA00023002"/>
    </source>
</evidence>
<dbReference type="Gene3D" id="3.40.50.720">
    <property type="entry name" value="NAD(P)-binding Rossmann-like Domain"/>
    <property type="match status" value="1"/>
</dbReference>
<evidence type="ECO:0000259" key="3">
    <source>
        <dbReference type="Pfam" id="PF03446"/>
    </source>
</evidence>
<dbReference type="GO" id="GO:0016491">
    <property type="term" value="F:oxidoreductase activity"/>
    <property type="evidence" value="ECO:0007669"/>
    <property type="project" value="UniProtKB-KW"/>
</dbReference>
<organism evidence="5 6">
    <name type="scientific">Streptomyces zhaozhouensis</name>
    <dbReference type="NCBI Taxonomy" id="1300267"/>
    <lineage>
        <taxon>Bacteria</taxon>
        <taxon>Bacillati</taxon>
        <taxon>Actinomycetota</taxon>
        <taxon>Actinomycetes</taxon>
        <taxon>Kitasatosporales</taxon>
        <taxon>Streptomycetaceae</taxon>
        <taxon>Streptomyces</taxon>
    </lineage>
</organism>
<evidence type="ECO:0000313" key="5">
    <source>
        <dbReference type="EMBL" id="SOD62190.1"/>
    </source>
</evidence>
<dbReference type="RefSeq" id="WP_097230682.1">
    <property type="nucleotide sequence ID" value="NZ_OCNE01000005.1"/>
</dbReference>
<dbReference type="InterPro" id="IPR048666">
    <property type="entry name" value="RedAm-like_C"/>
</dbReference>
<dbReference type="InterPro" id="IPR051265">
    <property type="entry name" value="HIBADH-related_NP60_sf"/>
</dbReference>
<dbReference type="Pfam" id="PF03446">
    <property type="entry name" value="NAD_binding_2"/>
    <property type="match status" value="1"/>
</dbReference>
<dbReference type="Gene3D" id="1.10.1040.10">
    <property type="entry name" value="N-(1-d-carboxylethyl)-l-norvaline Dehydrogenase, domain 2"/>
    <property type="match status" value="1"/>
</dbReference>
<dbReference type="EMBL" id="OCNE01000005">
    <property type="protein sequence ID" value="SOD62190.1"/>
    <property type="molecule type" value="Genomic_DNA"/>
</dbReference>
<dbReference type="SUPFAM" id="SSF51735">
    <property type="entry name" value="NAD(P)-binding Rossmann-fold domains"/>
    <property type="match status" value="1"/>
</dbReference>
<dbReference type="Proteomes" id="UP000219072">
    <property type="component" value="Unassembled WGS sequence"/>
</dbReference>
<dbReference type="PANTHER" id="PTHR43580:SF2">
    <property type="entry name" value="CYTOKINE-LIKE NUCLEAR FACTOR N-PAC"/>
    <property type="match status" value="1"/>
</dbReference>
<gene>
    <name evidence="5" type="ORF">SAMN06297387_1055</name>
</gene>
<keyword evidence="6" id="KW-1185">Reference proteome</keyword>
<dbReference type="PANTHER" id="PTHR43580">
    <property type="entry name" value="OXIDOREDUCTASE GLYR1-RELATED"/>
    <property type="match status" value="1"/>
</dbReference>
<dbReference type="PIRSF" id="PIRSF000103">
    <property type="entry name" value="HIBADH"/>
    <property type="match status" value="1"/>
</dbReference>
<proteinExistence type="inferred from homology"/>
<name>A0A286DU72_9ACTN</name>
<dbReference type="GO" id="GO:0050661">
    <property type="term" value="F:NADP binding"/>
    <property type="evidence" value="ECO:0007669"/>
    <property type="project" value="InterPro"/>
</dbReference>
<evidence type="ECO:0000259" key="4">
    <source>
        <dbReference type="Pfam" id="PF21761"/>
    </source>
</evidence>
<evidence type="ECO:0000256" key="1">
    <source>
        <dbReference type="ARBA" id="ARBA00009080"/>
    </source>
</evidence>